<organism evidence="1 2">
    <name type="scientific">Tanacetum coccineum</name>
    <dbReference type="NCBI Taxonomy" id="301880"/>
    <lineage>
        <taxon>Eukaryota</taxon>
        <taxon>Viridiplantae</taxon>
        <taxon>Streptophyta</taxon>
        <taxon>Embryophyta</taxon>
        <taxon>Tracheophyta</taxon>
        <taxon>Spermatophyta</taxon>
        <taxon>Magnoliopsida</taxon>
        <taxon>eudicotyledons</taxon>
        <taxon>Gunneridae</taxon>
        <taxon>Pentapetalae</taxon>
        <taxon>asterids</taxon>
        <taxon>campanulids</taxon>
        <taxon>Asterales</taxon>
        <taxon>Asteraceae</taxon>
        <taxon>Asteroideae</taxon>
        <taxon>Anthemideae</taxon>
        <taxon>Anthemidinae</taxon>
        <taxon>Tanacetum</taxon>
    </lineage>
</organism>
<evidence type="ECO:0000313" key="1">
    <source>
        <dbReference type="EMBL" id="GJT67977.1"/>
    </source>
</evidence>
<evidence type="ECO:0000313" key="2">
    <source>
        <dbReference type="Proteomes" id="UP001151760"/>
    </source>
</evidence>
<gene>
    <name evidence="1" type="ORF">Tco_1019457</name>
</gene>
<accession>A0ABQ5FZ38</accession>
<keyword evidence="2" id="KW-1185">Reference proteome</keyword>
<evidence type="ECO:0008006" key="3">
    <source>
        <dbReference type="Google" id="ProtNLM"/>
    </source>
</evidence>
<dbReference type="Proteomes" id="UP001151760">
    <property type="component" value="Unassembled WGS sequence"/>
</dbReference>
<name>A0ABQ5FZ38_9ASTR</name>
<comment type="caution">
    <text evidence="1">The sequence shown here is derived from an EMBL/GenBank/DDBJ whole genome shotgun (WGS) entry which is preliminary data.</text>
</comment>
<dbReference type="EMBL" id="BQNB010017857">
    <property type="protein sequence ID" value="GJT67977.1"/>
    <property type="molecule type" value="Genomic_DNA"/>
</dbReference>
<protein>
    <recommendedName>
        <fullName evidence="3">TF-B3 domain-containing protein</fullName>
    </recommendedName>
</protein>
<proteinExistence type="predicted"/>
<reference evidence="1" key="1">
    <citation type="journal article" date="2022" name="Int. J. Mol. Sci.">
        <title>Draft Genome of Tanacetum Coccineum: Genomic Comparison of Closely Related Tanacetum-Family Plants.</title>
        <authorList>
            <person name="Yamashiro T."/>
            <person name="Shiraishi A."/>
            <person name="Nakayama K."/>
            <person name="Satake H."/>
        </authorList>
    </citation>
    <scope>NUCLEOTIDE SEQUENCE</scope>
</reference>
<sequence length="337" mass="39618">MGIQFLVEVTQQTYRTKLVLPNVFTEILYTGYPWVYLIHNRGTKHKVWLEKVSGSNNYALFSREWKAFITDSRYVRVNTLHFIRAAPDEYYVTGYHNDGRECNGYDLDRVGFRQRRFLLIVDNLEESPIIPAHFFPNLVTKQVRVMVSDLLTSTVIMRQVRVAPNRHGYVLSGQGWHILVYVERIKVGSRLVFTNLVNNSISMIPFADSGLGLRFERVPRMPLNGLDPFVVSPIDNDPRMRHECVWDNHVEFHNDEKDCFYSPMVAYVTDRNRLVFHANKPDRRNHMNIIAPWRVIRDQCHFDANKMVRFKLIESVRDPFQTVNPLDPVMMPLFHMC</sequence>
<reference evidence="1" key="2">
    <citation type="submission" date="2022-01" db="EMBL/GenBank/DDBJ databases">
        <authorList>
            <person name="Yamashiro T."/>
            <person name="Shiraishi A."/>
            <person name="Satake H."/>
            <person name="Nakayama K."/>
        </authorList>
    </citation>
    <scope>NUCLEOTIDE SEQUENCE</scope>
</reference>